<proteinExistence type="predicted"/>
<protein>
    <submittedName>
        <fullName evidence="1">Uncharacterized protein</fullName>
    </submittedName>
</protein>
<comment type="caution">
    <text evidence="1">The sequence shown here is derived from an EMBL/GenBank/DDBJ whole genome shotgun (WGS) entry which is preliminary data.</text>
</comment>
<reference evidence="1" key="1">
    <citation type="submission" date="2020-12" db="EMBL/GenBank/DDBJ databases">
        <title>Burkholderia cepacia complex in Mexico.</title>
        <authorList>
            <person name="Estrada P."/>
        </authorList>
    </citation>
    <scope>NUCLEOTIDE SEQUENCE</scope>
    <source>
        <strain evidence="1">871</strain>
    </source>
</reference>
<gene>
    <name evidence="1" type="ORF">JAO13_01710</name>
</gene>
<organism evidence="1 2">
    <name type="scientific">Burkholderia cepacia</name>
    <name type="common">Pseudomonas cepacia</name>
    <dbReference type="NCBI Taxonomy" id="292"/>
    <lineage>
        <taxon>Bacteria</taxon>
        <taxon>Pseudomonadati</taxon>
        <taxon>Pseudomonadota</taxon>
        <taxon>Betaproteobacteria</taxon>
        <taxon>Burkholderiales</taxon>
        <taxon>Burkholderiaceae</taxon>
        <taxon>Burkholderia</taxon>
        <taxon>Burkholderia cepacia complex</taxon>
    </lineage>
</organism>
<name>A0A8I1AL24_BURCE</name>
<dbReference type="EMBL" id="JAEDXG010000001">
    <property type="protein sequence ID" value="MBH9695162.1"/>
    <property type="molecule type" value="Genomic_DNA"/>
</dbReference>
<dbReference type="AlphaFoldDB" id="A0A8I1AL24"/>
<accession>A0A8I1AL24</accession>
<sequence>MDGTHTDPSGRVMLVRHLGRCSGFLLPPTVAIQPSCFPRNVLAKEDILQYHVNDKAHNHCEKTPPDDFLYPRFRNRCN</sequence>
<dbReference type="Proteomes" id="UP000645612">
    <property type="component" value="Unassembled WGS sequence"/>
</dbReference>
<evidence type="ECO:0000313" key="2">
    <source>
        <dbReference type="Proteomes" id="UP000645612"/>
    </source>
</evidence>
<evidence type="ECO:0000313" key="1">
    <source>
        <dbReference type="EMBL" id="MBH9695162.1"/>
    </source>
</evidence>
<dbReference type="RefSeq" id="WP_176130312.1">
    <property type="nucleotide sequence ID" value="NZ_CADDZZ010000006.1"/>
</dbReference>